<accession>A0AAD1XT39</accession>
<reference evidence="1" key="1">
    <citation type="submission" date="2023-07" db="EMBL/GenBank/DDBJ databases">
        <authorList>
            <consortium name="AG Swart"/>
            <person name="Singh M."/>
            <person name="Singh A."/>
            <person name="Seah K."/>
            <person name="Emmerich C."/>
        </authorList>
    </citation>
    <scope>NUCLEOTIDE SEQUENCE</scope>
    <source>
        <strain evidence="1">DP1</strain>
    </source>
</reference>
<dbReference type="AlphaFoldDB" id="A0AAD1XT39"/>
<keyword evidence="2" id="KW-1185">Reference proteome</keyword>
<protein>
    <submittedName>
        <fullName evidence="1">Uncharacterized protein</fullName>
    </submittedName>
</protein>
<gene>
    <name evidence="1" type="ORF">ECRASSUSDP1_LOCUS19764</name>
</gene>
<evidence type="ECO:0000313" key="2">
    <source>
        <dbReference type="Proteomes" id="UP001295684"/>
    </source>
</evidence>
<proteinExistence type="predicted"/>
<organism evidence="1 2">
    <name type="scientific">Euplotes crassus</name>
    <dbReference type="NCBI Taxonomy" id="5936"/>
    <lineage>
        <taxon>Eukaryota</taxon>
        <taxon>Sar</taxon>
        <taxon>Alveolata</taxon>
        <taxon>Ciliophora</taxon>
        <taxon>Intramacronucleata</taxon>
        <taxon>Spirotrichea</taxon>
        <taxon>Hypotrichia</taxon>
        <taxon>Euplotida</taxon>
        <taxon>Euplotidae</taxon>
        <taxon>Moneuplotes</taxon>
    </lineage>
</organism>
<sequence>MEPSENLDKEITLLEKEDKIHKTIHLNFCCEFRNQISFYEFIYTLNWIEGDRCLIQFLKLPMEKSFVFGLAVKCSDRMRVKSLCSVLKLSKSNRINFIEIESKDRAKSDIKPFLIHSHDIFDRIIYRCNFTYLYFTEKSTIKIFQRCRNILCLLFNKCKFDQITKDSKCIYPCRLTRLKFISCVYCQDNKTKTQKGSLNSLLRYLKAQNLFSSITSLIIDPQIGQTPLQDLQELTFSP</sequence>
<comment type="caution">
    <text evidence="1">The sequence shown here is derived from an EMBL/GenBank/DDBJ whole genome shotgun (WGS) entry which is preliminary data.</text>
</comment>
<dbReference type="Proteomes" id="UP001295684">
    <property type="component" value="Unassembled WGS sequence"/>
</dbReference>
<evidence type="ECO:0000313" key="1">
    <source>
        <dbReference type="EMBL" id="CAI2378369.1"/>
    </source>
</evidence>
<dbReference type="EMBL" id="CAMPGE010020086">
    <property type="protein sequence ID" value="CAI2378369.1"/>
    <property type="molecule type" value="Genomic_DNA"/>
</dbReference>
<name>A0AAD1XT39_EUPCR</name>